<dbReference type="Pfam" id="PF12697">
    <property type="entry name" value="Abhydrolase_6"/>
    <property type="match status" value="1"/>
</dbReference>
<accession>A0A0F0LHD0</accession>
<evidence type="ECO:0000259" key="1">
    <source>
        <dbReference type="Pfam" id="PF12697"/>
    </source>
</evidence>
<evidence type="ECO:0000313" key="2">
    <source>
        <dbReference type="EMBL" id="KJL32553.1"/>
    </source>
</evidence>
<name>A0A0F0LHD0_9MICO</name>
<evidence type="ECO:0000313" key="3">
    <source>
        <dbReference type="Proteomes" id="UP000033740"/>
    </source>
</evidence>
<proteinExistence type="predicted"/>
<dbReference type="PATRIC" id="fig|582680.6.peg.2397"/>
<dbReference type="InterPro" id="IPR029058">
    <property type="entry name" value="AB_hydrolase_fold"/>
</dbReference>
<sequence length="260" mass="26606">MSTLTTAVGDTVTYDHYGPADAPGVLFIQGAGPTRADDPVTTETARLLGESGVQAVMHDRVGRGDSPAAGPIPLERELAAITALAATMPGPVVLVGHSSGCAIAMIAAREVAHLGGLVLWEAPLGQFPEGAPAWWAGVAAHIAAGRLQDAVAAYMVGMPPEWLDELRRSPAYPALIHSWIPDGTALAGIEEDGVAARLHGITAPVLAVVGTETFPGMAEAADAIAEAAAVGTSECLTGAWHSWDPAAMSARLAAFIRDGR</sequence>
<dbReference type="EMBL" id="JYIX01000036">
    <property type="protein sequence ID" value="KJL32553.1"/>
    <property type="molecule type" value="Genomic_DNA"/>
</dbReference>
<keyword evidence="2" id="KW-0378">Hydrolase</keyword>
<dbReference type="RefSeq" id="WP_045272424.1">
    <property type="nucleotide sequence ID" value="NZ_JYIX01000036.1"/>
</dbReference>
<dbReference type="SUPFAM" id="SSF53474">
    <property type="entry name" value="alpha/beta-Hydrolases"/>
    <property type="match status" value="1"/>
</dbReference>
<gene>
    <name evidence="2" type="ORF">RS86_02331</name>
</gene>
<dbReference type="AlphaFoldDB" id="A0A0F0LHD0"/>
<keyword evidence="3" id="KW-1185">Reference proteome</keyword>
<dbReference type="Proteomes" id="UP000033740">
    <property type="component" value="Unassembled WGS sequence"/>
</dbReference>
<reference evidence="2 3" key="1">
    <citation type="submission" date="2015-02" db="EMBL/GenBank/DDBJ databases">
        <title>Draft genome sequences of ten Microbacterium spp. with emphasis on heavy metal contaminated environments.</title>
        <authorList>
            <person name="Corretto E."/>
        </authorList>
    </citation>
    <scope>NUCLEOTIDE SEQUENCE [LARGE SCALE GENOMIC DNA]</scope>
    <source>
        <strain evidence="2 3">ARN176</strain>
    </source>
</reference>
<dbReference type="STRING" id="582680.RS86_02331"/>
<dbReference type="Gene3D" id="3.40.50.1820">
    <property type="entry name" value="alpha/beta hydrolase"/>
    <property type="match status" value="1"/>
</dbReference>
<dbReference type="InterPro" id="IPR000073">
    <property type="entry name" value="AB_hydrolase_1"/>
</dbReference>
<comment type="caution">
    <text evidence="2">The sequence shown here is derived from an EMBL/GenBank/DDBJ whole genome shotgun (WGS) entry which is preliminary data.</text>
</comment>
<organism evidence="2 3">
    <name type="scientific">Microbacterium azadirachtae</name>
    <dbReference type="NCBI Taxonomy" id="582680"/>
    <lineage>
        <taxon>Bacteria</taxon>
        <taxon>Bacillati</taxon>
        <taxon>Actinomycetota</taxon>
        <taxon>Actinomycetes</taxon>
        <taxon>Micrococcales</taxon>
        <taxon>Microbacteriaceae</taxon>
        <taxon>Microbacterium</taxon>
    </lineage>
</organism>
<protein>
    <submittedName>
        <fullName evidence="2">Alpha/beta hydrolase family protein</fullName>
    </submittedName>
</protein>
<dbReference type="GO" id="GO:0016787">
    <property type="term" value="F:hydrolase activity"/>
    <property type="evidence" value="ECO:0007669"/>
    <property type="project" value="UniProtKB-KW"/>
</dbReference>
<feature type="domain" description="AB hydrolase-1" evidence="1">
    <location>
        <begin position="25"/>
        <end position="243"/>
    </location>
</feature>